<reference evidence="1 2" key="1">
    <citation type="submission" date="2017-06" db="EMBL/GenBank/DDBJ databases">
        <title>Genome sequencing of cyanobaciteial culture collection at National Institute for Environmental Studies (NIES).</title>
        <authorList>
            <person name="Hirose Y."/>
            <person name="Shimura Y."/>
            <person name="Fujisawa T."/>
            <person name="Nakamura Y."/>
            <person name="Kawachi M."/>
        </authorList>
    </citation>
    <scope>NUCLEOTIDE SEQUENCE [LARGE SCALE GENOMIC DNA]</scope>
    <source>
        <strain evidence="1 2">NIES-2135</strain>
    </source>
</reference>
<accession>A0A1Z4JJB6</accession>
<sequence length="58" mass="6907">MLIWTLQHFPMLHSLSPKILGSNMQELFEQSYPVKVMEQMNADWQGKDDRDLFQILNL</sequence>
<keyword evidence="2" id="KW-1185">Reference proteome</keyword>
<gene>
    <name evidence="1" type="ORF">NIES2135_36440</name>
</gene>
<evidence type="ECO:0000313" key="1">
    <source>
        <dbReference type="EMBL" id="BAY56804.1"/>
    </source>
</evidence>
<name>A0A1Z4JJB6_LEPBY</name>
<evidence type="ECO:0000313" key="2">
    <source>
        <dbReference type="Proteomes" id="UP000217895"/>
    </source>
</evidence>
<protein>
    <submittedName>
        <fullName evidence="1">Uncharacterized protein</fullName>
    </submittedName>
</protein>
<dbReference type="EMBL" id="AP018203">
    <property type="protein sequence ID" value="BAY56804.1"/>
    <property type="molecule type" value="Genomic_DNA"/>
</dbReference>
<dbReference type="AlphaFoldDB" id="A0A1Z4JJB6"/>
<organism evidence="1 2">
    <name type="scientific">Leptolyngbya boryana NIES-2135</name>
    <dbReference type="NCBI Taxonomy" id="1973484"/>
    <lineage>
        <taxon>Bacteria</taxon>
        <taxon>Bacillati</taxon>
        <taxon>Cyanobacteriota</taxon>
        <taxon>Cyanophyceae</taxon>
        <taxon>Leptolyngbyales</taxon>
        <taxon>Leptolyngbyaceae</taxon>
        <taxon>Leptolyngbya group</taxon>
        <taxon>Leptolyngbya</taxon>
    </lineage>
</organism>
<proteinExistence type="predicted"/>
<dbReference type="Proteomes" id="UP000217895">
    <property type="component" value="Chromosome"/>
</dbReference>